<organism evidence="7 8">
    <name type="scientific">Legionella feeleii</name>
    <dbReference type="NCBI Taxonomy" id="453"/>
    <lineage>
        <taxon>Bacteria</taxon>
        <taxon>Pseudomonadati</taxon>
        <taxon>Pseudomonadota</taxon>
        <taxon>Gammaproteobacteria</taxon>
        <taxon>Legionellales</taxon>
        <taxon>Legionellaceae</taxon>
        <taxon>Legionella</taxon>
    </lineage>
</organism>
<keyword evidence="3 5" id="KW-1133">Transmembrane helix</keyword>
<dbReference type="CDD" id="cd16424">
    <property type="entry name" value="VirB8"/>
    <property type="match status" value="1"/>
</dbReference>
<sequence length="231" mass="26645">MTTDVSPDNNPTFYHETASSWREDWVASVQKERSLYRTLSIGLVTLLSISLTGLTVLATRERVQPFLALMDKRTGEVTTPVRLNEETKVANWAMVRHFVTRYISDREAYHFSNLNDPYQTVLAMSAQAVKAQVNQAIRPELNPQSPIKTLGQQRYRTVTIHSIAKLAKDNLLDVRFSTHTINSETNHEEETRAWRVTLKWELSHRQRPLSEWDMNPLGFTVTFYDKQPVIA</sequence>
<gene>
    <name evidence="7" type="primary">virB8_2</name>
    <name evidence="7" type="ORF">NCTC11978_03343</name>
</gene>
<evidence type="ECO:0000256" key="4">
    <source>
        <dbReference type="ARBA" id="ARBA00023136"/>
    </source>
</evidence>
<dbReference type="RefSeq" id="WP_115176534.1">
    <property type="nucleotide sequence ID" value="NZ_UGNY01000002.1"/>
</dbReference>
<keyword evidence="2 5" id="KW-0812">Transmembrane</keyword>
<keyword evidence="4 5" id="KW-0472">Membrane</keyword>
<dbReference type="Gene3D" id="3.10.450.230">
    <property type="entry name" value="VirB8 protein"/>
    <property type="match status" value="1"/>
</dbReference>
<dbReference type="Pfam" id="PF04335">
    <property type="entry name" value="VirB8"/>
    <property type="match status" value="1"/>
</dbReference>
<evidence type="ECO:0000313" key="7">
    <source>
        <dbReference type="EMBL" id="STX88326.1"/>
    </source>
</evidence>
<name>A0A378KKA1_9GAMM</name>
<evidence type="ECO:0000256" key="2">
    <source>
        <dbReference type="ARBA" id="ARBA00022692"/>
    </source>
</evidence>
<feature type="transmembrane region" description="Helical" evidence="5">
    <location>
        <begin position="35"/>
        <end position="57"/>
    </location>
</feature>
<feature type="domain" description="Bacterial virulence protein VirB8" evidence="6">
    <location>
        <begin position="18"/>
        <end position="226"/>
    </location>
</feature>
<dbReference type="GO" id="GO:0016020">
    <property type="term" value="C:membrane"/>
    <property type="evidence" value="ECO:0007669"/>
    <property type="project" value="UniProtKB-SubCell"/>
</dbReference>
<dbReference type="AlphaFoldDB" id="A0A378KKA1"/>
<evidence type="ECO:0000256" key="1">
    <source>
        <dbReference type="ARBA" id="ARBA00004167"/>
    </source>
</evidence>
<dbReference type="InterPro" id="IPR032710">
    <property type="entry name" value="NTF2-like_dom_sf"/>
</dbReference>
<dbReference type="InterPro" id="IPR007430">
    <property type="entry name" value="VirB8"/>
</dbReference>
<evidence type="ECO:0000259" key="6">
    <source>
        <dbReference type="Pfam" id="PF04335"/>
    </source>
</evidence>
<evidence type="ECO:0000313" key="8">
    <source>
        <dbReference type="Proteomes" id="UP000254033"/>
    </source>
</evidence>
<reference evidence="7 8" key="1">
    <citation type="submission" date="2018-06" db="EMBL/GenBank/DDBJ databases">
        <authorList>
            <consortium name="Pathogen Informatics"/>
            <person name="Doyle S."/>
        </authorList>
    </citation>
    <scope>NUCLEOTIDE SEQUENCE [LARGE SCALE GENOMIC DNA]</scope>
    <source>
        <strain evidence="7 8">NCTC11978</strain>
    </source>
</reference>
<proteinExistence type="predicted"/>
<protein>
    <submittedName>
        <fullName evidence="7">Protein LvhB8</fullName>
    </submittedName>
</protein>
<dbReference type="SUPFAM" id="SSF54427">
    <property type="entry name" value="NTF2-like"/>
    <property type="match status" value="1"/>
</dbReference>
<evidence type="ECO:0000256" key="5">
    <source>
        <dbReference type="SAM" id="Phobius"/>
    </source>
</evidence>
<accession>A0A378KKA1</accession>
<dbReference type="EMBL" id="UGNY01000002">
    <property type="protein sequence ID" value="STX88326.1"/>
    <property type="molecule type" value="Genomic_DNA"/>
</dbReference>
<evidence type="ECO:0000256" key="3">
    <source>
        <dbReference type="ARBA" id="ARBA00022989"/>
    </source>
</evidence>
<comment type="subcellular location">
    <subcellularLocation>
        <location evidence="1">Membrane</location>
        <topology evidence="1">Single-pass membrane protein</topology>
    </subcellularLocation>
</comment>
<dbReference type="Proteomes" id="UP000254033">
    <property type="component" value="Unassembled WGS sequence"/>
</dbReference>